<feature type="domain" description="Small ribosomal subunit protein uS15 N-terminal" evidence="7">
    <location>
        <begin position="1"/>
        <end position="58"/>
    </location>
</feature>
<dbReference type="Pfam" id="PF08069">
    <property type="entry name" value="Ribosomal_S13_N"/>
    <property type="match status" value="1"/>
</dbReference>
<sequence length="149" mass="16867">MRKSKIKGSSHSIRPIESGAPKWVKASPEEVESLVQEMAKKGLSPSQIGVQLRDQYGIPLAKHITNKKVLAILRSRGAAPEIPEDLFNLMKHSAAIRRHLEEQPKDMSSKRGLQLLESKIRRLTKYYTATGRLPKDWKYSPEKASILVR</sequence>
<keyword evidence="2 4" id="KW-0689">Ribosomal protein</keyword>
<gene>
    <name evidence="4" type="primary">rps15</name>
    <name evidence="8" type="ORF">Metus_1550</name>
</gene>
<evidence type="ECO:0000256" key="2">
    <source>
        <dbReference type="ARBA" id="ARBA00022980"/>
    </source>
</evidence>
<dbReference type="InterPro" id="IPR023029">
    <property type="entry name" value="Ribosomal_uS15_arc_euk"/>
</dbReference>
<name>A0A444L7J8_METS7</name>
<comment type="similarity">
    <text evidence="1 4 5">Belongs to the universal ribosomal protein uS15 family.</text>
</comment>
<evidence type="ECO:0000259" key="7">
    <source>
        <dbReference type="SMART" id="SM01386"/>
    </source>
</evidence>
<evidence type="ECO:0000256" key="4">
    <source>
        <dbReference type="HAMAP-Rule" id="MF_01343"/>
    </source>
</evidence>
<evidence type="ECO:0000256" key="6">
    <source>
        <dbReference type="SAM" id="MobiDB-lite"/>
    </source>
</evidence>
<dbReference type="SUPFAM" id="SSF47060">
    <property type="entry name" value="S15/NS1 RNA-binding domain"/>
    <property type="match status" value="1"/>
</dbReference>
<proteinExistence type="inferred from homology"/>
<dbReference type="InterPro" id="IPR000589">
    <property type="entry name" value="Ribosomal_uS15"/>
</dbReference>
<protein>
    <recommendedName>
        <fullName evidence="4">Small ribosomal subunit protein uS15</fullName>
    </recommendedName>
</protein>
<dbReference type="Pfam" id="PF00312">
    <property type="entry name" value="Ribosomal_S15"/>
    <property type="match status" value="1"/>
</dbReference>
<dbReference type="GO" id="GO:0022627">
    <property type="term" value="C:cytosolic small ribosomal subunit"/>
    <property type="evidence" value="ECO:0007669"/>
    <property type="project" value="TreeGrafter"/>
</dbReference>
<dbReference type="HAMAP" id="MF_01343_A">
    <property type="entry name" value="Ribosomal_uS15_A"/>
    <property type="match status" value="1"/>
</dbReference>
<dbReference type="SMART" id="SM01387">
    <property type="entry name" value="Ribosomal_S15"/>
    <property type="match status" value="1"/>
</dbReference>
<dbReference type="Gene3D" id="4.10.860.130">
    <property type="match status" value="1"/>
</dbReference>
<feature type="region of interest" description="Disordered" evidence="6">
    <location>
        <begin position="1"/>
        <end position="24"/>
    </location>
</feature>
<organism evidence="8 9">
    <name type="scientific">Methanosuratincola subterraneus</name>
    <dbReference type="NCBI Taxonomy" id="2593994"/>
    <lineage>
        <taxon>Archaea</taxon>
        <taxon>Thermoproteota</taxon>
        <taxon>Methanosuratincolia</taxon>
        <taxon>Candidatus Methanomethylicales</taxon>
        <taxon>Candidatus Methanomethylicaceae</taxon>
        <taxon>Candidatus Methanosuratincola (ex Vanwonterghem et al. 2016)</taxon>
    </lineage>
</organism>
<evidence type="ECO:0000313" key="9">
    <source>
        <dbReference type="Proteomes" id="UP000288215"/>
    </source>
</evidence>
<comment type="subunit">
    <text evidence="4">Part of the 30S ribosomal subunit.</text>
</comment>
<dbReference type="EMBL" id="RXGA01000003">
    <property type="protein sequence ID" value="RWX73576.1"/>
    <property type="molecule type" value="Genomic_DNA"/>
</dbReference>
<dbReference type="CDD" id="cd00353">
    <property type="entry name" value="Ribosomal_S15p_S13e"/>
    <property type="match status" value="1"/>
</dbReference>
<dbReference type="PROSITE" id="PS00362">
    <property type="entry name" value="RIBOSOMAL_S15"/>
    <property type="match status" value="1"/>
</dbReference>
<dbReference type="InterPro" id="IPR009068">
    <property type="entry name" value="uS15_NS1_RNA-bd_sf"/>
</dbReference>
<dbReference type="AlphaFoldDB" id="A0A444L7J8"/>
<dbReference type="GO" id="GO:0003735">
    <property type="term" value="F:structural constituent of ribosome"/>
    <property type="evidence" value="ECO:0007669"/>
    <property type="project" value="InterPro"/>
</dbReference>
<dbReference type="FunFam" id="1.10.287.10:FF:000003">
    <property type="entry name" value="40S ribosomal protein S13"/>
    <property type="match status" value="1"/>
</dbReference>
<keyword evidence="3 4" id="KW-0687">Ribonucleoprotein</keyword>
<evidence type="ECO:0000256" key="3">
    <source>
        <dbReference type="ARBA" id="ARBA00023274"/>
    </source>
</evidence>
<dbReference type="PANTHER" id="PTHR11885">
    <property type="entry name" value="RIBOSOMAL PROTEIN S15P/S13E"/>
    <property type="match status" value="1"/>
</dbReference>
<accession>A0A444L7J8</accession>
<dbReference type="PANTHER" id="PTHR11885:SF6">
    <property type="entry name" value="SMALL RIBOSOMAL SUBUNIT PROTEIN US15"/>
    <property type="match status" value="1"/>
</dbReference>
<evidence type="ECO:0000256" key="5">
    <source>
        <dbReference type="RuleBase" id="RU003919"/>
    </source>
</evidence>
<dbReference type="GO" id="GO:0006412">
    <property type="term" value="P:translation"/>
    <property type="evidence" value="ECO:0007669"/>
    <property type="project" value="UniProtKB-UniRule"/>
</dbReference>
<comment type="caution">
    <text evidence="8">The sequence shown here is derived from an EMBL/GenBank/DDBJ whole genome shotgun (WGS) entry which is preliminary data.</text>
</comment>
<evidence type="ECO:0000256" key="1">
    <source>
        <dbReference type="ARBA" id="ARBA00008434"/>
    </source>
</evidence>
<dbReference type="Proteomes" id="UP000288215">
    <property type="component" value="Unassembled WGS sequence"/>
</dbReference>
<dbReference type="InterPro" id="IPR012606">
    <property type="entry name" value="Ribosomal_uS15_N"/>
</dbReference>
<evidence type="ECO:0000313" key="8">
    <source>
        <dbReference type="EMBL" id="RWX73576.1"/>
    </source>
</evidence>
<dbReference type="SMART" id="SM01386">
    <property type="entry name" value="Ribosomal_S13_N"/>
    <property type="match status" value="1"/>
</dbReference>
<dbReference type="NCBIfam" id="NF006331">
    <property type="entry name" value="PRK08561.1"/>
    <property type="match status" value="1"/>
</dbReference>
<dbReference type="GO" id="GO:0070181">
    <property type="term" value="F:small ribosomal subunit rRNA binding"/>
    <property type="evidence" value="ECO:0007669"/>
    <property type="project" value="TreeGrafter"/>
</dbReference>
<reference evidence="8 9" key="1">
    <citation type="submission" date="2018-12" db="EMBL/GenBank/DDBJ databases">
        <title>The complete genome of the methanogenic archaea of the candidate phylum Verstraetearchaeota, obtained from the metagenome of underground thermal water.</title>
        <authorList>
            <person name="Kadnikov V.V."/>
            <person name="Mardanov A.V."/>
            <person name="Beletsky A.V."/>
            <person name="Karnachuk O.V."/>
            <person name="Ravin N.V."/>
        </authorList>
    </citation>
    <scope>NUCLEOTIDE SEQUENCE [LARGE SCALE GENOMIC DNA]</scope>
    <source>
        <strain evidence="8">Ch88</strain>
    </source>
</reference>
<dbReference type="Gene3D" id="1.10.287.10">
    <property type="entry name" value="S15/NS1, RNA-binding"/>
    <property type="match status" value="1"/>
</dbReference>